<dbReference type="SUPFAM" id="SSF53756">
    <property type="entry name" value="UDP-Glycosyltransferase/glycogen phosphorylase"/>
    <property type="match status" value="1"/>
</dbReference>
<evidence type="ECO:0000313" key="1">
    <source>
        <dbReference type="EMBL" id="QQL45472.1"/>
    </source>
</evidence>
<name>A0A6B3L778_9BACT</name>
<dbReference type="Proteomes" id="UP000475117">
    <property type="component" value="Chromosome"/>
</dbReference>
<evidence type="ECO:0000313" key="2">
    <source>
        <dbReference type="Proteomes" id="UP000475117"/>
    </source>
</evidence>
<dbReference type="RefSeq" id="WP_164365504.1">
    <property type="nucleotide sequence ID" value="NZ_CP066776.1"/>
</dbReference>
<dbReference type="Gene3D" id="3.40.50.2000">
    <property type="entry name" value="Glycogen Phosphorylase B"/>
    <property type="match status" value="1"/>
</dbReference>
<dbReference type="AlphaFoldDB" id="A0A6B3L778"/>
<dbReference type="EMBL" id="CP066776">
    <property type="protein sequence ID" value="QQL45472.1"/>
    <property type="molecule type" value="Genomic_DNA"/>
</dbReference>
<dbReference type="KEGG" id="soa:G3M56_002445"/>
<keyword evidence="2" id="KW-1185">Reference proteome</keyword>
<protein>
    <submittedName>
        <fullName evidence="1">Uncharacterized protein</fullName>
    </submittedName>
</protein>
<sequence>MSSPLHILFTNNALMYPAGTEIAVREVGRNLIARGHRVTAYSPMVGSFADDLRALGVEVVSSLDAMTDRPDVIHGHHEWETSLAAMHWPDVPVVSFVRGARVWQEAPCFAPNVVRYAAVDQGCVQRALACGVEESKLQLVLNAVDMQRFATVRKPRRKPKRALIFSNYAQPGNYMDAVMEGCKKAGVKCDVIGNGMGNCRPDPEAFLPEYDLVFAKSKAVLEALACGCGVIVCCEPGLGPVVTRENFEALRRESFFYDCMSDEITPDAIAGRIREWDPAQAPELTAHVREVCSFDRHVAELEALYREAAATEITPDPVAIGRFAAALAEPKTTAFKAGRQMLEYLRDAENREVPQDAATAAKEHDSLLDRYRKGRKAVAELKKLKKQLGK</sequence>
<proteinExistence type="predicted"/>
<organism evidence="1 2">
    <name type="scientific">Sulfuriroseicoccus oceanibius</name>
    <dbReference type="NCBI Taxonomy" id="2707525"/>
    <lineage>
        <taxon>Bacteria</taxon>
        <taxon>Pseudomonadati</taxon>
        <taxon>Verrucomicrobiota</taxon>
        <taxon>Verrucomicrobiia</taxon>
        <taxon>Verrucomicrobiales</taxon>
        <taxon>Verrucomicrobiaceae</taxon>
        <taxon>Sulfuriroseicoccus</taxon>
    </lineage>
</organism>
<gene>
    <name evidence="1" type="ORF">G3M56_002445</name>
</gene>
<accession>A0A6B3L778</accession>
<reference evidence="1 2" key="1">
    <citation type="submission" date="2020-12" db="EMBL/GenBank/DDBJ databases">
        <title>Sulforoseuscoccus oceanibium gen. nov., sp. nov., a representative of the phylum Verrucomicrobia with special cytoplasmic membrane, and proposal of Sulforoseuscoccusaceae fam. nov.</title>
        <authorList>
            <person name="Xi F."/>
        </authorList>
    </citation>
    <scope>NUCLEOTIDE SEQUENCE [LARGE SCALE GENOMIC DNA]</scope>
    <source>
        <strain evidence="1 2">T37</strain>
    </source>
</reference>